<gene>
    <name evidence="1" type="ORF">EVAR_72536_1</name>
</gene>
<dbReference type="EMBL" id="BGZK01004975">
    <property type="protein sequence ID" value="GBP11911.1"/>
    <property type="molecule type" value="Genomic_DNA"/>
</dbReference>
<organism evidence="1 2">
    <name type="scientific">Eumeta variegata</name>
    <name type="common">Bagworm moth</name>
    <name type="synonym">Eumeta japonica</name>
    <dbReference type="NCBI Taxonomy" id="151549"/>
    <lineage>
        <taxon>Eukaryota</taxon>
        <taxon>Metazoa</taxon>
        <taxon>Ecdysozoa</taxon>
        <taxon>Arthropoda</taxon>
        <taxon>Hexapoda</taxon>
        <taxon>Insecta</taxon>
        <taxon>Pterygota</taxon>
        <taxon>Neoptera</taxon>
        <taxon>Endopterygota</taxon>
        <taxon>Lepidoptera</taxon>
        <taxon>Glossata</taxon>
        <taxon>Ditrysia</taxon>
        <taxon>Tineoidea</taxon>
        <taxon>Psychidae</taxon>
        <taxon>Oiketicinae</taxon>
        <taxon>Eumeta</taxon>
    </lineage>
</organism>
<dbReference type="Proteomes" id="UP000299102">
    <property type="component" value="Unassembled WGS sequence"/>
</dbReference>
<evidence type="ECO:0000313" key="1">
    <source>
        <dbReference type="EMBL" id="GBP11911.1"/>
    </source>
</evidence>
<evidence type="ECO:0000313" key="2">
    <source>
        <dbReference type="Proteomes" id="UP000299102"/>
    </source>
</evidence>
<accession>A0A4C1TF33</accession>
<name>A0A4C1TF33_EUMVA</name>
<sequence>MRIRFTSVPNLTVDQIHALWLVMPHHHAWTACHTRWQFATHNCPGLQIDPLLRVLGPAPSALRAFQRRRFVDCQTTGNKRFAEINNIKFSSACVLHKFRIKKSHYQDKVNVFALNNAPFFCSQRMLRFHLLLPPAVQSTSS</sequence>
<proteinExistence type="predicted"/>
<dbReference type="AlphaFoldDB" id="A0A4C1TF33"/>
<reference evidence="1 2" key="1">
    <citation type="journal article" date="2019" name="Commun. Biol.">
        <title>The bagworm genome reveals a unique fibroin gene that provides high tensile strength.</title>
        <authorList>
            <person name="Kono N."/>
            <person name="Nakamura H."/>
            <person name="Ohtoshi R."/>
            <person name="Tomita M."/>
            <person name="Numata K."/>
            <person name="Arakawa K."/>
        </authorList>
    </citation>
    <scope>NUCLEOTIDE SEQUENCE [LARGE SCALE GENOMIC DNA]</scope>
</reference>
<keyword evidence="2" id="KW-1185">Reference proteome</keyword>
<comment type="caution">
    <text evidence="1">The sequence shown here is derived from an EMBL/GenBank/DDBJ whole genome shotgun (WGS) entry which is preliminary data.</text>
</comment>
<dbReference type="PROSITE" id="PS51257">
    <property type="entry name" value="PROKAR_LIPOPROTEIN"/>
    <property type="match status" value="1"/>
</dbReference>
<protein>
    <submittedName>
        <fullName evidence="1">Uncharacterized protein</fullName>
    </submittedName>
</protein>